<sequence length="811" mass="95217">MERQNLNGGWNLLWKEKTLDTQVPFSVYHDLFSHGEIEDPFYRDNEKEALLLSREDYTYQTEFDVTEQMMKNSQIRLKFLGIDTLADIYLNGTHVGNTYNMHRTWEFSVRELLKEKGNLLEIRFHSPILYMEEQNRLQGKIPCNTDTIDGFPYLRKSNCMSGWDWAPKLPDMGIFRDVILEGIDEDRLEDVCVRQSHEHGQVTLSFGVHTLKTHRGERVRYRVTVTAPDGSVLTEENSPKELVIGNPKLWWPRGYGEQALYTVRVELLNGDKTEDVWERRIGLRTMKMHMEKDQWGESFAHEVNGVAIFAMGADYIPEDCFLPRTSKEKTKKLLEQCALANYNAIRVWGGAYYPEDWFYDLCDEYGFLIWQDFMFACSTYQLTEVFEENISREIEDNVRRIRHHACLGLWCGNNEMEGMIVEGYTKDPKLLGDYTRMYSYVIPKIVKREDPDTFYWPSSPSSGGDFDDPQDETRGDAHYWKVWHGYEPFTGYRKHNFRYASEFGFESLPAMKTIESFTLPEDRNVFSYVMEKHQRSENGYAKMMVYMAQYFPYAKDLSHLVYASQLMQAQAMRYGVEHWRRNRGECMGAIVWQLNDCWPVASWSSIDYYGRWKALHYFEKRFFAPVLLSCHEEGLLSQDPNVNARPYEVEKSIRLHVANETLQEQKVLVRWSLRDSQSRIVGEEKEREVCVKPLSGVWLEKEEYPQADLQEHHVFYSCLQNGEVISEGSVLFSMPKFYQYANPNLTVEREGDELLVRAEKYAGSVELLNENEDWVLSDNYFDMEAGEKRVRILSGDAKEIRVRSIYDIAAR</sequence>
<evidence type="ECO:0000259" key="13">
    <source>
        <dbReference type="Pfam" id="PF00703"/>
    </source>
</evidence>
<dbReference type="Pfam" id="PF00703">
    <property type="entry name" value="Glyco_hydro_2"/>
    <property type="match status" value="1"/>
</dbReference>
<keyword evidence="9" id="KW-0326">Glycosidase</keyword>
<dbReference type="InterPro" id="IPR008979">
    <property type="entry name" value="Galactose-bd-like_sf"/>
</dbReference>
<evidence type="ECO:0000256" key="10">
    <source>
        <dbReference type="ARBA" id="ARBA00038429"/>
    </source>
</evidence>
<evidence type="ECO:0000256" key="11">
    <source>
        <dbReference type="ARBA" id="ARBA00041069"/>
    </source>
</evidence>
<evidence type="ECO:0000256" key="1">
    <source>
        <dbReference type="ARBA" id="ARBA00000829"/>
    </source>
</evidence>
<keyword evidence="18" id="KW-1185">Reference proteome</keyword>
<dbReference type="InterPro" id="IPR017853">
    <property type="entry name" value="GH"/>
</dbReference>
<evidence type="ECO:0000256" key="4">
    <source>
        <dbReference type="ARBA" id="ARBA00011738"/>
    </source>
</evidence>
<feature type="domain" description="Beta-mannosidase Ig-fold" evidence="14">
    <location>
        <begin position="742"/>
        <end position="808"/>
    </location>
</feature>
<dbReference type="PANTHER" id="PTHR43730:SF1">
    <property type="entry name" value="BETA-MANNOSIDASE"/>
    <property type="match status" value="1"/>
</dbReference>
<feature type="domain" description="Glycoside hydrolase family 2 immunoglobulin-like beta-sandwich" evidence="13">
    <location>
        <begin position="190"/>
        <end position="284"/>
    </location>
</feature>
<protein>
    <recommendedName>
        <fullName evidence="11">Beta-mannosidase B</fullName>
        <ecNumber evidence="5">3.2.1.25</ecNumber>
    </recommendedName>
    <alternativeName>
        <fullName evidence="12">Mannanase B</fullName>
    </alternativeName>
</protein>
<dbReference type="PANTHER" id="PTHR43730">
    <property type="entry name" value="BETA-MANNOSIDASE"/>
    <property type="match status" value="1"/>
</dbReference>
<organism evidence="17 18">
    <name type="scientific">Blautia hansenii</name>
    <name type="common">Ruminococcus hansenii</name>
    <dbReference type="NCBI Taxonomy" id="1322"/>
    <lineage>
        <taxon>Bacteria</taxon>
        <taxon>Bacillati</taxon>
        <taxon>Bacillota</taxon>
        <taxon>Clostridia</taxon>
        <taxon>Lachnospirales</taxon>
        <taxon>Lachnospiraceae</taxon>
        <taxon>Blautia</taxon>
    </lineage>
</organism>
<dbReference type="EC" id="3.2.1.25" evidence="5"/>
<evidence type="ECO:0000313" key="18">
    <source>
        <dbReference type="Proteomes" id="UP000822142"/>
    </source>
</evidence>
<dbReference type="SUPFAM" id="SSF51445">
    <property type="entry name" value="(Trans)glycosidases"/>
    <property type="match status" value="1"/>
</dbReference>
<evidence type="ECO:0000259" key="14">
    <source>
        <dbReference type="Pfam" id="PF17753"/>
    </source>
</evidence>
<evidence type="ECO:0000256" key="6">
    <source>
        <dbReference type="ARBA" id="ARBA00022525"/>
    </source>
</evidence>
<proteinExistence type="inferred from homology"/>
<dbReference type="Gene3D" id="2.60.120.260">
    <property type="entry name" value="Galactose-binding domain-like"/>
    <property type="match status" value="1"/>
</dbReference>
<dbReference type="Pfam" id="PF22666">
    <property type="entry name" value="Glyco_hydro_2_N2"/>
    <property type="match status" value="1"/>
</dbReference>
<dbReference type="Pfam" id="PF17786">
    <property type="entry name" value="Mannosidase_ig"/>
    <property type="match status" value="1"/>
</dbReference>
<accession>A0ABX2ICG4</accession>
<dbReference type="Proteomes" id="UP000822142">
    <property type="component" value="Unassembled WGS sequence"/>
</dbReference>
<dbReference type="Gene3D" id="2.60.40.10">
    <property type="entry name" value="Immunoglobulins"/>
    <property type="match status" value="2"/>
</dbReference>
<dbReference type="SUPFAM" id="SSF49785">
    <property type="entry name" value="Galactose-binding domain-like"/>
    <property type="match status" value="1"/>
</dbReference>
<dbReference type="SUPFAM" id="SSF49303">
    <property type="entry name" value="beta-Galactosidase/glucuronidase domain"/>
    <property type="match status" value="2"/>
</dbReference>
<comment type="pathway">
    <text evidence="3">Glycan metabolism; N-glycan degradation.</text>
</comment>
<dbReference type="GO" id="GO:0016787">
    <property type="term" value="F:hydrolase activity"/>
    <property type="evidence" value="ECO:0007669"/>
    <property type="project" value="UniProtKB-KW"/>
</dbReference>
<dbReference type="InterPro" id="IPR054593">
    <property type="entry name" value="Beta-mannosidase-like_N2"/>
</dbReference>
<dbReference type="InterPro" id="IPR041447">
    <property type="entry name" value="Mannosidase_ig"/>
</dbReference>
<keyword evidence="6" id="KW-0964">Secreted</keyword>
<feature type="domain" description="Mannosidase Ig/CBM-like" evidence="15">
    <location>
        <begin position="652"/>
        <end position="736"/>
    </location>
</feature>
<dbReference type="InterPro" id="IPR041625">
    <property type="entry name" value="Beta-mannosidase_Ig"/>
</dbReference>
<feature type="domain" description="Beta-mannosidase-like galactose-binding" evidence="16">
    <location>
        <begin position="17"/>
        <end position="176"/>
    </location>
</feature>
<dbReference type="EMBL" id="JAAITA010000016">
    <property type="protein sequence ID" value="NSJ86781.1"/>
    <property type="molecule type" value="Genomic_DNA"/>
</dbReference>
<evidence type="ECO:0000256" key="2">
    <source>
        <dbReference type="ARBA" id="ARBA00004613"/>
    </source>
</evidence>
<comment type="subcellular location">
    <subcellularLocation>
        <location evidence="2">Secreted</location>
    </subcellularLocation>
</comment>
<reference evidence="17 18" key="1">
    <citation type="journal article" date="2020" name="Cell Host Microbe">
        <title>Functional and Genomic Variation between Human-Derived Isolates of Lachnospiraceae Reveals Inter- and Intra-Species Diversity.</title>
        <authorList>
            <person name="Sorbara M.T."/>
            <person name="Littmann E.R."/>
            <person name="Fontana E."/>
            <person name="Moody T.U."/>
            <person name="Kohout C.E."/>
            <person name="Gjonbalaj M."/>
            <person name="Eaton V."/>
            <person name="Seok R."/>
            <person name="Leiner I.M."/>
            <person name="Pamer E.G."/>
        </authorList>
    </citation>
    <scope>NUCLEOTIDE SEQUENCE [LARGE SCALE GENOMIC DNA]</scope>
    <source>
        <strain evidence="17 18">MSK.15.26</strain>
    </source>
</reference>
<evidence type="ECO:0000256" key="5">
    <source>
        <dbReference type="ARBA" id="ARBA00012754"/>
    </source>
</evidence>
<evidence type="ECO:0000313" key="17">
    <source>
        <dbReference type="EMBL" id="NSJ86781.1"/>
    </source>
</evidence>
<comment type="caution">
    <text evidence="17">The sequence shown here is derived from an EMBL/GenBank/DDBJ whole genome shotgun (WGS) entry which is preliminary data.</text>
</comment>
<comment type="subunit">
    <text evidence="4">Homodimer.</text>
</comment>
<dbReference type="Pfam" id="PF17753">
    <property type="entry name" value="Ig_mannosidase"/>
    <property type="match status" value="1"/>
</dbReference>
<comment type="catalytic activity">
    <reaction evidence="1">
        <text>Hydrolysis of terminal, non-reducing beta-D-mannose residues in beta-D-mannosides.</text>
        <dbReference type="EC" id="3.2.1.25"/>
    </reaction>
</comment>
<dbReference type="Gene3D" id="3.20.20.80">
    <property type="entry name" value="Glycosidases"/>
    <property type="match status" value="1"/>
</dbReference>
<gene>
    <name evidence="17" type="ORF">G5A70_11480</name>
</gene>
<evidence type="ECO:0000256" key="8">
    <source>
        <dbReference type="ARBA" id="ARBA00023180"/>
    </source>
</evidence>
<dbReference type="InterPro" id="IPR013783">
    <property type="entry name" value="Ig-like_fold"/>
</dbReference>
<comment type="similarity">
    <text evidence="10">Belongs to the glycosyl hydrolase 2 family. Beta-mannosidase B subfamily.</text>
</comment>
<keyword evidence="7 17" id="KW-0378">Hydrolase</keyword>
<evidence type="ECO:0000259" key="15">
    <source>
        <dbReference type="Pfam" id="PF17786"/>
    </source>
</evidence>
<evidence type="ECO:0000256" key="12">
    <source>
        <dbReference type="ARBA" id="ARBA00041614"/>
    </source>
</evidence>
<dbReference type="InterPro" id="IPR050887">
    <property type="entry name" value="Beta-mannosidase_GH2"/>
</dbReference>
<dbReference type="RefSeq" id="WP_173749781.1">
    <property type="nucleotide sequence ID" value="NZ_JAAITA010000016.1"/>
</dbReference>
<dbReference type="InterPro" id="IPR006102">
    <property type="entry name" value="Ig-like_GH2"/>
</dbReference>
<evidence type="ECO:0000256" key="9">
    <source>
        <dbReference type="ARBA" id="ARBA00023295"/>
    </source>
</evidence>
<evidence type="ECO:0000259" key="16">
    <source>
        <dbReference type="Pfam" id="PF22666"/>
    </source>
</evidence>
<dbReference type="InterPro" id="IPR036156">
    <property type="entry name" value="Beta-gal/glucu_dom_sf"/>
</dbReference>
<evidence type="ECO:0000256" key="7">
    <source>
        <dbReference type="ARBA" id="ARBA00022801"/>
    </source>
</evidence>
<evidence type="ECO:0000256" key="3">
    <source>
        <dbReference type="ARBA" id="ARBA00004740"/>
    </source>
</evidence>
<name>A0ABX2ICG4_BLAHA</name>
<keyword evidence="8" id="KW-0325">Glycoprotein</keyword>